<dbReference type="Proteomes" id="UP000004903">
    <property type="component" value="Unassembled WGS sequence"/>
</dbReference>
<proteinExistence type="predicted"/>
<name>G5QPL0_SALRU</name>
<dbReference type="AlphaFoldDB" id="G5QPL0"/>
<protein>
    <submittedName>
        <fullName evidence="1">Uncharacterized protein</fullName>
    </submittedName>
</protein>
<organism evidence="1 2">
    <name type="scientific">Salmonella enterica subsp. enterica serovar Rubislaw str. A4-653</name>
    <dbReference type="NCBI Taxonomy" id="913081"/>
    <lineage>
        <taxon>Bacteria</taxon>
        <taxon>Pseudomonadati</taxon>
        <taxon>Pseudomonadota</taxon>
        <taxon>Gammaproteobacteria</taxon>
        <taxon>Enterobacterales</taxon>
        <taxon>Enterobacteriaceae</taxon>
        <taxon>Salmonella</taxon>
    </lineage>
</organism>
<sequence>MLSAGSVFRFTGAMFSSRCYIGTDFLIALKNSDDNHH</sequence>
<dbReference type="EMBL" id="AFCT01001807">
    <property type="protein sequence ID" value="EHC81882.1"/>
    <property type="molecule type" value="Genomic_DNA"/>
</dbReference>
<dbReference type="PATRIC" id="fig|913081.3.peg.3840"/>
<evidence type="ECO:0000313" key="1">
    <source>
        <dbReference type="EMBL" id="EHC81882.1"/>
    </source>
</evidence>
<accession>G5QPL0</accession>
<reference evidence="1 2" key="1">
    <citation type="journal article" date="2011" name="BMC Genomics">
        <title>Genome sequencing reveals diversification of virulence factor content and possible host adaptation in distinct subpopulations of Salmonella enterica.</title>
        <authorList>
            <person name="den Bakker H.C."/>
            <person name="Moreno Switt A.I."/>
            <person name="Govoni G."/>
            <person name="Cummings C.A."/>
            <person name="Ranieri M.L."/>
            <person name="Degoricija L."/>
            <person name="Hoelzer K."/>
            <person name="Rodriguez-Rivera L.D."/>
            <person name="Brown S."/>
            <person name="Bolchacova E."/>
            <person name="Furtado M.R."/>
            <person name="Wiedmann M."/>
        </authorList>
    </citation>
    <scope>NUCLEOTIDE SEQUENCE [LARGE SCALE GENOMIC DNA]</scope>
    <source>
        <strain evidence="1 2">A4-653</strain>
    </source>
</reference>
<evidence type="ECO:0000313" key="2">
    <source>
        <dbReference type="Proteomes" id="UP000004903"/>
    </source>
</evidence>
<comment type="caution">
    <text evidence="1">The sequence shown here is derived from an EMBL/GenBank/DDBJ whole genome shotgun (WGS) entry which is preliminary data.</text>
</comment>
<gene>
    <name evidence="1" type="ORF">LTSERUB_4965</name>
</gene>